<proteinExistence type="predicted"/>
<keyword evidence="6" id="KW-1185">Reference proteome</keyword>
<dbReference type="PROSITE" id="PS50297">
    <property type="entry name" value="ANK_REP_REGION"/>
    <property type="match status" value="2"/>
</dbReference>
<dbReference type="InterPro" id="IPR036770">
    <property type="entry name" value="Ankyrin_rpt-contain_sf"/>
</dbReference>
<keyword evidence="2" id="KW-0677">Repeat</keyword>
<feature type="repeat" description="ANK" evidence="3">
    <location>
        <begin position="171"/>
        <end position="197"/>
    </location>
</feature>
<dbReference type="SMART" id="SM00364">
    <property type="entry name" value="LRR_BAC"/>
    <property type="match status" value="7"/>
</dbReference>
<dbReference type="SMART" id="SM00248">
    <property type="entry name" value="ANK"/>
    <property type="match status" value="6"/>
</dbReference>
<dbReference type="SUPFAM" id="SSF52058">
    <property type="entry name" value="L domain-like"/>
    <property type="match status" value="1"/>
</dbReference>
<dbReference type="Pfam" id="PF23598">
    <property type="entry name" value="LRR_14"/>
    <property type="match status" value="1"/>
</dbReference>
<dbReference type="RefSeq" id="WP_394849765.1">
    <property type="nucleotide sequence ID" value="NZ_CP089982.1"/>
</dbReference>
<evidence type="ECO:0000313" key="6">
    <source>
        <dbReference type="Proteomes" id="UP001379533"/>
    </source>
</evidence>
<dbReference type="PROSITE" id="PS51450">
    <property type="entry name" value="LRR"/>
    <property type="match status" value="1"/>
</dbReference>
<evidence type="ECO:0000256" key="1">
    <source>
        <dbReference type="ARBA" id="ARBA00022614"/>
    </source>
</evidence>
<feature type="domain" description="Disease resistance R13L4/SHOC-2-like LRR" evidence="4">
    <location>
        <begin position="375"/>
        <end position="510"/>
    </location>
</feature>
<gene>
    <name evidence="5" type="ORF">LZC95_20205</name>
</gene>
<dbReference type="EMBL" id="CP089982">
    <property type="protein sequence ID" value="WXA99132.1"/>
    <property type="molecule type" value="Genomic_DNA"/>
</dbReference>
<reference evidence="5 6" key="1">
    <citation type="submission" date="2021-12" db="EMBL/GenBank/DDBJ databases">
        <title>Discovery of the Pendulisporaceae a myxobacterial family with distinct sporulation behavior and unique specialized metabolism.</title>
        <authorList>
            <person name="Garcia R."/>
            <person name="Popoff A."/>
            <person name="Bader C.D."/>
            <person name="Loehr J."/>
            <person name="Walesch S."/>
            <person name="Walt C."/>
            <person name="Boldt J."/>
            <person name="Bunk B."/>
            <person name="Haeckl F.J.F.P.J."/>
            <person name="Gunesch A.P."/>
            <person name="Birkelbach J."/>
            <person name="Nuebel U."/>
            <person name="Pietschmann T."/>
            <person name="Bach T."/>
            <person name="Mueller R."/>
        </authorList>
    </citation>
    <scope>NUCLEOTIDE SEQUENCE [LARGE SCALE GENOMIC DNA]</scope>
    <source>
        <strain evidence="5 6">MSr12523</strain>
    </source>
</reference>
<name>A0ABZ2KKC9_9BACT</name>
<dbReference type="Gene3D" id="1.25.40.20">
    <property type="entry name" value="Ankyrin repeat-containing domain"/>
    <property type="match status" value="1"/>
</dbReference>
<dbReference type="PROSITE" id="PS50088">
    <property type="entry name" value="ANK_REPEAT"/>
    <property type="match status" value="3"/>
</dbReference>
<keyword evidence="1" id="KW-0433">Leucine-rich repeat</keyword>
<keyword evidence="3" id="KW-0040">ANK repeat</keyword>
<feature type="repeat" description="ANK" evidence="3">
    <location>
        <begin position="138"/>
        <end position="170"/>
    </location>
</feature>
<dbReference type="SMART" id="SM00369">
    <property type="entry name" value="LRR_TYP"/>
    <property type="match status" value="7"/>
</dbReference>
<dbReference type="InterPro" id="IPR032675">
    <property type="entry name" value="LRR_dom_sf"/>
</dbReference>
<evidence type="ECO:0000313" key="5">
    <source>
        <dbReference type="EMBL" id="WXA99132.1"/>
    </source>
</evidence>
<dbReference type="PANTHER" id="PTHR48051">
    <property type="match status" value="1"/>
</dbReference>
<evidence type="ECO:0000259" key="4">
    <source>
        <dbReference type="Pfam" id="PF23598"/>
    </source>
</evidence>
<dbReference type="InterPro" id="IPR002110">
    <property type="entry name" value="Ankyrin_rpt"/>
</dbReference>
<dbReference type="InterPro" id="IPR001611">
    <property type="entry name" value="Leu-rich_rpt"/>
</dbReference>
<dbReference type="InterPro" id="IPR055414">
    <property type="entry name" value="LRR_R13L4/SHOC2-like"/>
</dbReference>
<dbReference type="Proteomes" id="UP001379533">
    <property type="component" value="Chromosome"/>
</dbReference>
<organism evidence="5 6">
    <name type="scientific">Pendulispora brunnea</name>
    <dbReference type="NCBI Taxonomy" id="2905690"/>
    <lineage>
        <taxon>Bacteria</taxon>
        <taxon>Pseudomonadati</taxon>
        <taxon>Myxococcota</taxon>
        <taxon>Myxococcia</taxon>
        <taxon>Myxococcales</taxon>
        <taxon>Sorangiineae</taxon>
        <taxon>Pendulisporaceae</taxon>
        <taxon>Pendulispora</taxon>
    </lineage>
</organism>
<evidence type="ECO:0000256" key="2">
    <source>
        <dbReference type="ARBA" id="ARBA00022737"/>
    </source>
</evidence>
<dbReference type="Pfam" id="PF12796">
    <property type="entry name" value="Ank_2"/>
    <property type="match status" value="1"/>
</dbReference>
<sequence>MSKHRTLFVELEEAVGRSDLVTVRRLLGEGASPMRPISSRGGGPPLLYLALDGPTEIVAELLRAGANPLERLPMSETVLYNTLRTTHRDRPKLAEFEMMRRHLGKSFDALRADPVLLTLAAGAGHIALVRELVSDGRNPDVALASAAVHGRQDVVAFLLDRGAEIDRHGSDRVTPVMAAAMRGHASLTHLLLARGANHALGHLDDSKWTLLHAAASGGLASVIAECLDRGDQVDALTKDDETPIRIAIRGGHTEAVRTLLERGAAVNPSAGKRSTLIGLAYMAKRESLIPILREYGARAPRRRAPGDKTAWGISSALRDPATTTALVVDRIPDDFPFERMPRLKRVKGRVSRWNPSLGRLPLLEKLHLPGGGIEAIGPEIGEFGRLRELLLQGNKLVDLPEDLGNCTALRVLSLHTNLLTALPESLRRLVNVTALHLSENRLKRFPESVTGLGKLTHLCVSRNLFRSLPESIGALRALRELLLSSLRLREIPASISDLRRLEVLDLSYNELGEFPRPLLDNPPPALTKLDLSGNPVRVVPSLESMTKLTKLVLDRTLISALPDLSGCTELTHLNLAGSGLRAIPASIGSLSKLCRLDVSDTPIDRLPESIHGLASLKYVNLNETRVPKSHVDALQESAPWVEIVWHAEDE</sequence>
<dbReference type="SUPFAM" id="SSF48403">
    <property type="entry name" value="Ankyrin repeat"/>
    <property type="match status" value="1"/>
</dbReference>
<protein>
    <submittedName>
        <fullName evidence="5">Ankyrin repeat domain-containing protein</fullName>
    </submittedName>
</protein>
<dbReference type="InterPro" id="IPR003591">
    <property type="entry name" value="Leu-rich_rpt_typical-subtyp"/>
</dbReference>
<dbReference type="Gene3D" id="3.80.10.10">
    <property type="entry name" value="Ribonuclease Inhibitor"/>
    <property type="match status" value="1"/>
</dbReference>
<evidence type="ECO:0000256" key="3">
    <source>
        <dbReference type="PROSITE-ProRule" id="PRU00023"/>
    </source>
</evidence>
<feature type="repeat" description="ANK" evidence="3">
    <location>
        <begin position="239"/>
        <end position="271"/>
    </location>
</feature>
<accession>A0ABZ2KKC9</accession>
<dbReference type="PANTHER" id="PTHR48051:SF1">
    <property type="entry name" value="RAS SUPPRESSOR PROTEIN 1"/>
    <property type="match status" value="1"/>
</dbReference>
<dbReference type="InterPro" id="IPR050216">
    <property type="entry name" value="LRR_domain-containing"/>
</dbReference>